<dbReference type="PANTHER" id="PTHR30408:SF12">
    <property type="entry name" value="TYPE I RESTRICTION ENZYME MJAVIII SPECIFICITY SUBUNIT"/>
    <property type="match status" value="1"/>
</dbReference>
<keyword evidence="5" id="KW-0378">Hydrolase</keyword>
<dbReference type="OrthoDB" id="5298944at2"/>
<dbReference type="STRING" id="1163617.SCD_n00957"/>
<dbReference type="GO" id="GO:0003677">
    <property type="term" value="F:DNA binding"/>
    <property type="evidence" value="ECO:0007669"/>
    <property type="project" value="UniProtKB-KW"/>
</dbReference>
<dbReference type="GO" id="GO:0004519">
    <property type="term" value="F:endonuclease activity"/>
    <property type="evidence" value="ECO:0007669"/>
    <property type="project" value="UniProtKB-KW"/>
</dbReference>
<keyword evidence="5" id="KW-0540">Nuclease</keyword>
<dbReference type="PANTHER" id="PTHR30408">
    <property type="entry name" value="TYPE-1 RESTRICTION ENZYME ECOKI SPECIFICITY PROTEIN"/>
    <property type="match status" value="1"/>
</dbReference>
<dbReference type="GO" id="GO:0009307">
    <property type="term" value="P:DNA restriction-modification system"/>
    <property type="evidence" value="ECO:0007669"/>
    <property type="project" value="UniProtKB-KW"/>
</dbReference>
<comment type="similarity">
    <text evidence="1">Belongs to the type-I restriction system S methylase family.</text>
</comment>
<dbReference type="InterPro" id="IPR044946">
    <property type="entry name" value="Restrct_endonuc_typeI_TRD_sf"/>
</dbReference>
<dbReference type="Pfam" id="PF01420">
    <property type="entry name" value="Methylase_S"/>
    <property type="match status" value="1"/>
</dbReference>
<dbReference type="CDD" id="cd17254">
    <property type="entry name" value="RMtype1_S_FclI-TRD1-CR1_like"/>
    <property type="match status" value="1"/>
</dbReference>
<reference evidence="5 6" key="1">
    <citation type="journal article" date="2012" name="Appl. Environ. Microbiol.">
        <title>Draft genome sequence of a psychrotolerant sulfur-oxidizing bacterium, Sulfuricella denitrificans skB26, and proteomic insights into cold adaptation.</title>
        <authorList>
            <person name="Watanabe T."/>
            <person name="Kojima H."/>
            <person name="Fukui M."/>
        </authorList>
    </citation>
    <scope>NUCLEOTIDE SEQUENCE [LARGE SCALE GENOMIC DNA]</scope>
    <source>
        <strain evidence="6">skB26</strain>
    </source>
</reference>
<evidence type="ECO:0000256" key="2">
    <source>
        <dbReference type="ARBA" id="ARBA00022747"/>
    </source>
</evidence>
<dbReference type="Gene3D" id="3.90.220.20">
    <property type="entry name" value="DNA methylase specificity domains"/>
    <property type="match status" value="2"/>
</dbReference>
<keyword evidence="6" id="KW-1185">Reference proteome</keyword>
<feature type="domain" description="Type I restriction modification DNA specificity" evidence="4">
    <location>
        <begin position="4"/>
        <end position="151"/>
    </location>
</feature>
<protein>
    <submittedName>
        <fullName evidence="5">Restriction endonuclease S subunit</fullName>
    </submittedName>
</protein>
<accession>S6B2B3</accession>
<dbReference type="REBASE" id="70454">
    <property type="entry name" value="S.SdeB26ORF956P"/>
</dbReference>
<organism evidence="5 6">
    <name type="scientific">Sulfuricella denitrificans (strain DSM 22764 / NBRC 105220 / skB26)</name>
    <dbReference type="NCBI Taxonomy" id="1163617"/>
    <lineage>
        <taxon>Bacteria</taxon>
        <taxon>Pseudomonadati</taxon>
        <taxon>Pseudomonadota</taxon>
        <taxon>Betaproteobacteria</taxon>
        <taxon>Nitrosomonadales</taxon>
        <taxon>Sulfuricellaceae</taxon>
        <taxon>Sulfuricella</taxon>
    </lineage>
</organism>
<dbReference type="EMBL" id="AP013066">
    <property type="protein sequence ID" value="BAN34797.1"/>
    <property type="molecule type" value="Genomic_DNA"/>
</dbReference>
<evidence type="ECO:0000256" key="3">
    <source>
        <dbReference type="ARBA" id="ARBA00023125"/>
    </source>
</evidence>
<proteinExistence type="inferred from homology"/>
<keyword evidence="2" id="KW-0680">Restriction system</keyword>
<dbReference type="eggNOG" id="COG0732">
    <property type="taxonomic scope" value="Bacteria"/>
</dbReference>
<dbReference type="SUPFAM" id="SSF116734">
    <property type="entry name" value="DNA methylase specificity domain"/>
    <property type="match status" value="2"/>
</dbReference>
<keyword evidence="5" id="KW-0255">Endonuclease</keyword>
<sequence length="382" mass="42572">MTMMALGQTARFINGAAFKPTDWGNEGLPIIRIQNLTGTGEKFNFTTRQVKAELIVEPGDLLVSWSATLDVYRWAGPRGLLNQHIFKVLPKSEIDPDYLFFALKSALAELSSKTHGSTMKHVVRGDFESTQIRVPPLEEQRRIVDILSRAEGIVRLRCEAQKKTTELIPGIFLDMFGDPATNPKGWPRALLGKLLNSIDSGQSPKCHSRQKLSNEWGVLRLSAISPCDYDEAKHKALPTEISPDLSVEVQAGEVLLSRKNTYELVGASAYVWKTEGKILLPDLIFRLSIGDHERLHPIYLWKLLTIPSKRELLRTLASGSAGSMPNISKQRLRTLEIEVPPLGLQARFAESVEQIRSIQSQQSAATEKAEATFDALMTQVFS</sequence>
<name>S6B2B3_SULDS</name>
<dbReference type="Proteomes" id="UP000015559">
    <property type="component" value="Chromosome"/>
</dbReference>
<evidence type="ECO:0000259" key="4">
    <source>
        <dbReference type="Pfam" id="PF01420"/>
    </source>
</evidence>
<dbReference type="KEGG" id="sdr:SCD_n00957"/>
<dbReference type="InterPro" id="IPR000055">
    <property type="entry name" value="Restrct_endonuc_typeI_TRD"/>
</dbReference>
<evidence type="ECO:0000313" key="5">
    <source>
        <dbReference type="EMBL" id="BAN34797.1"/>
    </source>
</evidence>
<gene>
    <name evidence="5" type="ORF">SCD_n00957</name>
</gene>
<dbReference type="HOGENOM" id="CLU_021095_10_1_4"/>
<dbReference type="AlphaFoldDB" id="S6B2B3"/>
<evidence type="ECO:0000256" key="1">
    <source>
        <dbReference type="ARBA" id="ARBA00010923"/>
    </source>
</evidence>
<dbReference type="InterPro" id="IPR052021">
    <property type="entry name" value="Type-I_RS_S_subunit"/>
</dbReference>
<evidence type="ECO:0000313" key="6">
    <source>
        <dbReference type="Proteomes" id="UP000015559"/>
    </source>
</evidence>
<dbReference type="RefSeq" id="WP_009206255.1">
    <property type="nucleotide sequence ID" value="NC_022357.1"/>
</dbReference>
<keyword evidence="3" id="KW-0238">DNA-binding</keyword>